<name>A0A840G835_RHOTE</name>
<dbReference type="Proteomes" id="UP000587070">
    <property type="component" value="Unassembled WGS sequence"/>
</dbReference>
<dbReference type="OrthoDB" id="5288747at2"/>
<dbReference type="SUPFAM" id="SSF52540">
    <property type="entry name" value="P-loop containing nucleoside triphosphate hydrolases"/>
    <property type="match status" value="1"/>
</dbReference>
<dbReference type="PANTHER" id="PTHR13696:SF52">
    <property type="entry name" value="PARA FAMILY PROTEIN CT_582"/>
    <property type="match status" value="1"/>
</dbReference>
<protein>
    <submittedName>
        <fullName evidence="2">Chromosome partitioning protein</fullName>
    </submittedName>
</protein>
<dbReference type="Pfam" id="PF13614">
    <property type="entry name" value="AAA_31"/>
    <property type="match status" value="1"/>
</dbReference>
<dbReference type="InterPro" id="IPR025669">
    <property type="entry name" value="AAA_dom"/>
</dbReference>
<comment type="caution">
    <text evidence="2">The sequence shown here is derived from an EMBL/GenBank/DDBJ whole genome shotgun (WGS) entry which is preliminary data.</text>
</comment>
<gene>
    <name evidence="2" type="ORF">GGD90_002436</name>
</gene>
<dbReference type="Gene3D" id="3.40.50.300">
    <property type="entry name" value="P-loop containing nucleotide triphosphate hydrolases"/>
    <property type="match status" value="1"/>
</dbReference>
<keyword evidence="3" id="KW-1185">Reference proteome</keyword>
<evidence type="ECO:0000259" key="1">
    <source>
        <dbReference type="Pfam" id="PF13614"/>
    </source>
</evidence>
<dbReference type="EMBL" id="JACIGE010000009">
    <property type="protein sequence ID" value="MBB4248045.1"/>
    <property type="molecule type" value="Genomic_DNA"/>
</dbReference>
<dbReference type="InterPro" id="IPR050678">
    <property type="entry name" value="DNA_Partitioning_ATPase"/>
</dbReference>
<dbReference type="RefSeq" id="WP_153117338.1">
    <property type="nucleotide sequence ID" value="NZ_JACIGE010000009.1"/>
</dbReference>
<reference evidence="2 3" key="1">
    <citation type="submission" date="2020-08" db="EMBL/GenBank/DDBJ databases">
        <title>Genome sequencing of Purple Non-Sulfur Bacteria from various extreme environments.</title>
        <authorList>
            <person name="Mayer M."/>
        </authorList>
    </citation>
    <scope>NUCLEOTIDE SEQUENCE [LARGE SCALE GENOMIC DNA]</scope>
    <source>
        <strain evidence="2 3">2761</strain>
    </source>
</reference>
<evidence type="ECO:0000313" key="2">
    <source>
        <dbReference type="EMBL" id="MBB4248045.1"/>
    </source>
</evidence>
<accession>A0A840G835</accession>
<dbReference type="AlphaFoldDB" id="A0A840G835"/>
<feature type="domain" description="AAA" evidence="1">
    <location>
        <begin position="3"/>
        <end position="174"/>
    </location>
</feature>
<dbReference type="InterPro" id="IPR027417">
    <property type="entry name" value="P-loop_NTPase"/>
</dbReference>
<sequence>MRIAVFNQKGGVGKTTTTLNLAAAVARDGGSPLLIDLDPQCHLSAIHGSSPQDSAHSLFGFYQDARTLKDLIVAWDGIGRLVPSHQQLIKVDSIFGKGPAILNKLRGGLDALDAENGGATVTLIDCCPYIGVLSLNAIFACDLLLIPVSTDYLSLQAAERMTQTLAILEPVVKRRIQRRYLLTRFDRRRRMSEDVRQRLLALYPDEVCATVISENVAVAESPSENRDVFSHNAASTGARDYAELRHELAGQGLLSQVASGGVKTSDPK</sequence>
<dbReference type="PANTHER" id="PTHR13696">
    <property type="entry name" value="P-LOOP CONTAINING NUCLEOSIDE TRIPHOSPHATE HYDROLASE"/>
    <property type="match status" value="1"/>
</dbReference>
<evidence type="ECO:0000313" key="3">
    <source>
        <dbReference type="Proteomes" id="UP000587070"/>
    </source>
</evidence>
<dbReference type="CDD" id="cd02042">
    <property type="entry name" value="ParAB_family"/>
    <property type="match status" value="1"/>
</dbReference>
<proteinExistence type="predicted"/>
<organism evidence="2 3">
    <name type="scientific">Rhodocyclus tenuis</name>
    <name type="common">Rhodospirillum tenue</name>
    <dbReference type="NCBI Taxonomy" id="1066"/>
    <lineage>
        <taxon>Bacteria</taxon>
        <taxon>Pseudomonadati</taxon>
        <taxon>Pseudomonadota</taxon>
        <taxon>Betaproteobacteria</taxon>
        <taxon>Rhodocyclales</taxon>
        <taxon>Rhodocyclaceae</taxon>
        <taxon>Rhodocyclus</taxon>
    </lineage>
</organism>